<dbReference type="SUPFAM" id="SSF55804">
    <property type="entry name" value="Phoshotransferase/anion transport protein"/>
    <property type="match status" value="1"/>
</dbReference>
<dbReference type="PROSITE" id="PS51094">
    <property type="entry name" value="PTS_EIIA_TYPE_2"/>
    <property type="match status" value="1"/>
</dbReference>
<dbReference type="RefSeq" id="WP_154505686.1">
    <property type="nucleotide sequence ID" value="NZ_VUMN01000032.1"/>
</dbReference>
<dbReference type="InterPro" id="IPR016152">
    <property type="entry name" value="PTrfase/Anion_transptr"/>
</dbReference>
<feature type="domain" description="PRD" evidence="5">
    <location>
        <begin position="304"/>
        <end position="411"/>
    </location>
</feature>
<dbReference type="Pfam" id="PF00874">
    <property type="entry name" value="PRD"/>
    <property type="match status" value="1"/>
</dbReference>
<evidence type="ECO:0000256" key="2">
    <source>
        <dbReference type="ARBA" id="ARBA00023015"/>
    </source>
</evidence>
<dbReference type="CDD" id="cd05568">
    <property type="entry name" value="PTS_IIB_bgl_like"/>
    <property type="match status" value="1"/>
</dbReference>
<dbReference type="EMBL" id="VUMN01000032">
    <property type="protein sequence ID" value="MSS59435.1"/>
    <property type="molecule type" value="Genomic_DNA"/>
</dbReference>
<dbReference type="InterPro" id="IPR002178">
    <property type="entry name" value="PTS_EIIA_type-2_dom"/>
</dbReference>
<gene>
    <name evidence="6" type="ORF">FYJ51_11090</name>
</gene>
<evidence type="ECO:0000259" key="4">
    <source>
        <dbReference type="PROSITE" id="PS51094"/>
    </source>
</evidence>
<dbReference type="InterPro" id="IPR011608">
    <property type="entry name" value="PRD"/>
</dbReference>
<evidence type="ECO:0000313" key="7">
    <source>
        <dbReference type="Proteomes" id="UP000461880"/>
    </source>
</evidence>
<name>A0A7X2TGP2_9FIRM</name>
<dbReference type="Gene3D" id="1.10.10.10">
    <property type="entry name" value="Winged helix-like DNA-binding domain superfamily/Winged helix DNA-binding domain"/>
    <property type="match status" value="2"/>
</dbReference>
<feature type="domain" description="PTS EIIA type-2" evidence="4">
    <location>
        <begin position="521"/>
        <end position="662"/>
    </location>
</feature>
<dbReference type="PROSITE" id="PS51372">
    <property type="entry name" value="PRD_2"/>
    <property type="match status" value="1"/>
</dbReference>
<evidence type="ECO:0000256" key="1">
    <source>
        <dbReference type="ARBA" id="ARBA00022737"/>
    </source>
</evidence>
<evidence type="ECO:0000313" key="6">
    <source>
        <dbReference type="EMBL" id="MSS59435.1"/>
    </source>
</evidence>
<protein>
    <submittedName>
        <fullName evidence="6">PRD domain-containing protein</fullName>
    </submittedName>
</protein>
<dbReference type="InterPro" id="IPR036388">
    <property type="entry name" value="WH-like_DNA-bd_sf"/>
</dbReference>
<dbReference type="PANTHER" id="PTHR30185">
    <property type="entry name" value="CRYPTIC BETA-GLUCOSIDE BGL OPERON ANTITERMINATOR"/>
    <property type="match status" value="1"/>
</dbReference>
<dbReference type="InterPro" id="IPR050661">
    <property type="entry name" value="BglG_antiterminators"/>
</dbReference>
<proteinExistence type="predicted"/>
<comment type="caution">
    <text evidence="6">The sequence shown here is derived from an EMBL/GenBank/DDBJ whole genome shotgun (WGS) entry which is preliminary data.</text>
</comment>
<evidence type="ECO:0000259" key="5">
    <source>
        <dbReference type="PROSITE" id="PS51372"/>
    </source>
</evidence>
<accession>A0A7X2TGP2</accession>
<dbReference type="Proteomes" id="UP000461880">
    <property type="component" value="Unassembled WGS sequence"/>
</dbReference>
<dbReference type="GO" id="GO:0006355">
    <property type="term" value="P:regulation of DNA-templated transcription"/>
    <property type="evidence" value="ECO:0007669"/>
    <property type="project" value="InterPro"/>
</dbReference>
<keyword evidence="3" id="KW-0804">Transcription</keyword>
<evidence type="ECO:0000256" key="3">
    <source>
        <dbReference type="ARBA" id="ARBA00023163"/>
    </source>
</evidence>
<reference evidence="6 7" key="1">
    <citation type="submission" date="2019-08" db="EMBL/GenBank/DDBJ databases">
        <title>In-depth cultivation of the pig gut microbiome towards novel bacterial diversity and tailored functional studies.</title>
        <authorList>
            <person name="Wylensek D."/>
            <person name="Hitch T.C.A."/>
            <person name="Clavel T."/>
        </authorList>
    </citation>
    <scope>NUCLEOTIDE SEQUENCE [LARGE SCALE GENOMIC DNA]</scope>
    <source>
        <strain evidence="6 7">Oil+RF-744-GAM-WT-6</strain>
    </source>
</reference>
<keyword evidence="2" id="KW-0805">Transcription regulation</keyword>
<keyword evidence="7" id="KW-1185">Reference proteome</keyword>
<organism evidence="6 7">
    <name type="scientific">Stecheria intestinalis</name>
    <dbReference type="NCBI Taxonomy" id="2606630"/>
    <lineage>
        <taxon>Bacteria</taxon>
        <taxon>Bacillati</taxon>
        <taxon>Bacillota</taxon>
        <taxon>Erysipelotrichia</taxon>
        <taxon>Erysipelotrichales</taxon>
        <taxon>Erysipelotrichaceae</taxon>
        <taxon>Stecheria</taxon>
    </lineage>
</organism>
<sequence>MKKSAYLIISELLNRGEDYTSISSISEKLNLSKSTIRSSIEDADFFLTSAGFDSIEKVTGKGIRLNHAEFDDIHGYIIRNNEIQFFDTTNIEERKAIELYSLMYSQKNIVLNELAEKMSVSERTVNNDFNQLRIFLSSYGFNLDYDKRKGYCLTANRFAARNLLNQMLLSIFGPFEKTLLYAFLVKAGSYGNVGIGISRDQFETLRIGLEQILGFISSNDFLANVLLFLTESYFDACREDSFPSMMQDIERKNIKETAAFRLAQLSILQAQGIFKTEFSRDDVYYLTELLSYYPLTWKNSLSVNYPFETEMMTNTIISYVSTKLSYDFYSDEDFVKSLKNHLLGLQSRIQYHKQMLNPLLPSIKEQYSALFDYVRQAFERIERNLGIHVIEDEVAFITLYFASSIDKLRLKDRTIKNIAIVCNSGNAVSRFLQYRISSVFDVNVVDILSKNELKRRLPGINVEMVVSVVDIKDIIPTGIPYCLISGAFDQNDYLKLSAFFRKFNVSSSSENREPEGKRLLEFLSEEKVQFLDSARNFDELIKLGGKPLVDGGDCLPDYIHDMLICAHSFSNVYMVIAPGVALLHAGISKNVIRPGIALTLLSHPVYVQGKSIFCAFALCATDKVSHAKALKELGELLNEAEFIRRLAEIRSYSDLIDLIIIFEKEK</sequence>
<dbReference type="Gene3D" id="3.40.930.10">
    <property type="entry name" value="Mannitol-specific EII, Chain A"/>
    <property type="match status" value="1"/>
</dbReference>
<dbReference type="Pfam" id="PF00359">
    <property type="entry name" value="PTS_EIIA_2"/>
    <property type="match status" value="1"/>
</dbReference>
<dbReference type="SUPFAM" id="SSF63520">
    <property type="entry name" value="PTS-regulatory domain, PRD"/>
    <property type="match status" value="1"/>
</dbReference>
<dbReference type="InterPro" id="IPR036634">
    <property type="entry name" value="PRD_sf"/>
</dbReference>
<dbReference type="PANTHER" id="PTHR30185:SF18">
    <property type="entry name" value="TRANSCRIPTIONAL REGULATOR MTLR"/>
    <property type="match status" value="1"/>
</dbReference>
<dbReference type="AlphaFoldDB" id="A0A7X2TGP2"/>
<dbReference type="Gene3D" id="1.10.1790.10">
    <property type="entry name" value="PRD domain"/>
    <property type="match status" value="1"/>
</dbReference>
<keyword evidence="1" id="KW-0677">Repeat</keyword>